<dbReference type="Gene3D" id="2.60.40.2060">
    <property type="match status" value="1"/>
</dbReference>
<dbReference type="Pfam" id="PF12866">
    <property type="entry name" value="DUF3823"/>
    <property type="match status" value="1"/>
</dbReference>
<dbReference type="PROSITE" id="PS51257">
    <property type="entry name" value="PROKAR_LIPOPROTEIN"/>
    <property type="match status" value="1"/>
</dbReference>
<comment type="caution">
    <text evidence="3">The sequence shown here is derived from an EMBL/GenBank/DDBJ whole genome shotgun (WGS) entry which is preliminary data.</text>
</comment>
<accession>A0A0F9Q1Y0</accession>
<feature type="domain" description="DUF3823" evidence="2">
    <location>
        <begin position="129"/>
        <end position="232"/>
    </location>
</feature>
<organism evidence="3">
    <name type="scientific">marine sediment metagenome</name>
    <dbReference type="NCBI Taxonomy" id="412755"/>
    <lineage>
        <taxon>unclassified sequences</taxon>
        <taxon>metagenomes</taxon>
        <taxon>ecological metagenomes</taxon>
    </lineage>
</organism>
<dbReference type="InterPro" id="IPR024278">
    <property type="entry name" value="DUF3823_N"/>
</dbReference>
<proteinExistence type="predicted"/>
<dbReference type="InterPro" id="IPR041186">
    <property type="entry name" value="DUF3823_C"/>
</dbReference>
<name>A0A0F9Q1Y0_9ZZZZ</name>
<feature type="domain" description="DUF3823" evidence="1">
    <location>
        <begin position="39"/>
        <end position="125"/>
    </location>
</feature>
<protein>
    <recommendedName>
        <fullName evidence="4">DUF3823 domain-containing protein</fullName>
    </recommendedName>
</protein>
<sequence>MMNPYKHIIMKVKYYLGMLGVIIALSSCEVDNYEEPNAFLTGRIVYQGEPILVGQSEVNFELYQSGFGKDGPISVLVAPDGTFSSRLFAGEYRLALLDGQGPFRKLQDSIPISLPDSGTSLDVEVAPYYMVRNSQFTKNADAITATAQIEKILTGDQGTDVEKVTLFLNKTQIVSNNGDRNIAQADADVTDISNISVSVEIPNIQPAQNYIFARIGVKMVNVEDWIFSPVEKIDF</sequence>
<evidence type="ECO:0000259" key="1">
    <source>
        <dbReference type="Pfam" id="PF12866"/>
    </source>
</evidence>
<dbReference type="EMBL" id="LAZR01001960">
    <property type="protein sequence ID" value="KKN36519.1"/>
    <property type="molecule type" value="Genomic_DNA"/>
</dbReference>
<evidence type="ECO:0000313" key="3">
    <source>
        <dbReference type="EMBL" id="KKN36519.1"/>
    </source>
</evidence>
<evidence type="ECO:0008006" key="4">
    <source>
        <dbReference type="Google" id="ProtNLM"/>
    </source>
</evidence>
<gene>
    <name evidence="3" type="ORF">LCGC14_0772790</name>
</gene>
<reference evidence="3" key="1">
    <citation type="journal article" date="2015" name="Nature">
        <title>Complex archaea that bridge the gap between prokaryotes and eukaryotes.</title>
        <authorList>
            <person name="Spang A."/>
            <person name="Saw J.H."/>
            <person name="Jorgensen S.L."/>
            <person name="Zaremba-Niedzwiedzka K."/>
            <person name="Martijn J."/>
            <person name="Lind A.E."/>
            <person name="van Eijk R."/>
            <person name="Schleper C."/>
            <person name="Guy L."/>
            <person name="Ettema T.J."/>
        </authorList>
    </citation>
    <scope>NUCLEOTIDE SEQUENCE</scope>
</reference>
<evidence type="ECO:0000259" key="2">
    <source>
        <dbReference type="Pfam" id="PF18003"/>
    </source>
</evidence>
<dbReference type="AlphaFoldDB" id="A0A0F9Q1Y0"/>
<dbReference type="Pfam" id="PF18003">
    <property type="entry name" value="DUF3823_C"/>
    <property type="match status" value="1"/>
</dbReference>
<dbReference type="Gene3D" id="2.60.40.1120">
    <property type="entry name" value="Carboxypeptidase-like, regulatory domain"/>
    <property type="match status" value="1"/>
</dbReference>